<feature type="compositionally biased region" description="Basic residues" evidence="1">
    <location>
        <begin position="834"/>
        <end position="852"/>
    </location>
</feature>
<dbReference type="SUPFAM" id="SSF56112">
    <property type="entry name" value="Protein kinase-like (PK-like)"/>
    <property type="match status" value="1"/>
</dbReference>
<dbReference type="InterPro" id="IPR000719">
    <property type="entry name" value="Prot_kinase_dom"/>
</dbReference>
<feature type="compositionally biased region" description="Basic and acidic residues" evidence="1">
    <location>
        <begin position="808"/>
        <end position="820"/>
    </location>
</feature>
<dbReference type="InterPro" id="IPR040976">
    <property type="entry name" value="Pkinase_fungal"/>
</dbReference>
<dbReference type="InterPro" id="IPR011009">
    <property type="entry name" value="Kinase-like_dom_sf"/>
</dbReference>
<dbReference type="AlphaFoldDB" id="A0AAD5URL6"/>
<proteinExistence type="predicted"/>
<dbReference type="PANTHER" id="PTHR38248:SF2">
    <property type="entry name" value="FUNK1 11"/>
    <property type="match status" value="1"/>
</dbReference>
<organism evidence="3 4">
    <name type="scientific">Meripilus lineatus</name>
    <dbReference type="NCBI Taxonomy" id="2056292"/>
    <lineage>
        <taxon>Eukaryota</taxon>
        <taxon>Fungi</taxon>
        <taxon>Dikarya</taxon>
        <taxon>Basidiomycota</taxon>
        <taxon>Agaricomycotina</taxon>
        <taxon>Agaricomycetes</taxon>
        <taxon>Polyporales</taxon>
        <taxon>Meripilaceae</taxon>
        <taxon>Meripilus</taxon>
    </lineage>
</organism>
<dbReference type="Gene3D" id="1.10.510.10">
    <property type="entry name" value="Transferase(Phosphotransferase) domain 1"/>
    <property type="match status" value="1"/>
</dbReference>
<comment type="caution">
    <text evidence="3">The sequence shown here is derived from an EMBL/GenBank/DDBJ whole genome shotgun (WGS) entry which is preliminary data.</text>
</comment>
<feature type="region of interest" description="Disordered" evidence="1">
    <location>
        <begin position="1"/>
        <end position="64"/>
    </location>
</feature>
<feature type="compositionally biased region" description="Pro residues" evidence="1">
    <location>
        <begin position="1"/>
        <end position="10"/>
    </location>
</feature>
<evidence type="ECO:0000256" key="1">
    <source>
        <dbReference type="SAM" id="MobiDB-lite"/>
    </source>
</evidence>
<keyword evidence="4" id="KW-1185">Reference proteome</keyword>
<dbReference type="Proteomes" id="UP001212997">
    <property type="component" value="Unassembled WGS sequence"/>
</dbReference>
<reference evidence="3" key="1">
    <citation type="submission" date="2022-07" db="EMBL/GenBank/DDBJ databases">
        <title>Genome Sequence of Physisporinus lineatus.</title>
        <authorList>
            <person name="Buettner E."/>
        </authorList>
    </citation>
    <scope>NUCLEOTIDE SEQUENCE</scope>
    <source>
        <strain evidence="3">VT162</strain>
    </source>
</reference>
<feature type="compositionally biased region" description="Basic and acidic residues" evidence="1">
    <location>
        <begin position="778"/>
        <end position="788"/>
    </location>
</feature>
<dbReference type="PROSITE" id="PS50011">
    <property type="entry name" value="PROTEIN_KINASE_DOM"/>
    <property type="match status" value="1"/>
</dbReference>
<accession>A0AAD5URL6</accession>
<dbReference type="Pfam" id="PF17667">
    <property type="entry name" value="Pkinase_fungal"/>
    <property type="match status" value="2"/>
</dbReference>
<name>A0AAD5URL6_9APHY</name>
<dbReference type="PANTHER" id="PTHR38248">
    <property type="entry name" value="FUNK1 6"/>
    <property type="match status" value="1"/>
</dbReference>
<feature type="region of interest" description="Disordered" evidence="1">
    <location>
        <begin position="778"/>
        <end position="852"/>
    </location>
</feature>
<dbReference type="GO" id="GO:0004672">
    <property type="term" value="F:protein kinase activity"/>
    <property type="evidence" value="ECO:0007669"/>
    <property type="project" value="InterPro"/>
</dbReference>
<dbReference type="GO" id="GO:0005524">
    <property type="term" value="F:ATP binding"/>
    <property type="evidence" value="ECO:0007669"/>
    <property type="project" value="InterPro"/>
</dbReference>
<evidence type="ECO:0000313" key="3">
    <source>
        <dbReference type="EMBL" id="KAJ3475891.1"/>
    </source>
</evidence>
<protein>
    <recommendedName>
        <fullName evidence="2">Protein kinase domain-containing protein</fullName>
    </recommendedName>
</protein>
<gene>
    <name evidence="3" type="ORF">NLI96_g11530</name>
</gene>
<dbReference type="EMBL" id="JANAWD010000783">
    <property type="protein sequence ID" value="KAJ3475891.1"/>
    <property type="molecule type" value="Genomic_DNA"/>
</dbReference>
<evidence type="ECO:0000259" key="2">
    <source>
        <dbReference type="PROSITE" id="PS50011"/>
    </source>
</evidence>
<sequence>MADPVTPPRTPHSRSGYPGAPTTPHSPQLPEGRRPSLGSTPVAKKESSARYGAEDPGSDAHYKRQENEFRRYIVGPIPKDILLSFLPKPNEPLPACPPCIGNLSREGTDEKKLYPHIHKQVNPYIRAGFELAITDNPKDARTKGSLHPDLMIYPENVVTQKDLVASAHLEHSEIYIEVKGAVNDDPFKDLITPKDLKTPDQNRQYHQFLKDGEEHVKTRGQIIAYAAHACETQHRHCYYSILICHHKARIIRWDRAGALVSESFDCSSAEGIEFLGDFIWRYTHASPFERGWDPTVLISSPEDIAAFGNACEKEADLKVWYDKDYVVTLLVWVPGDNEQSKGEFLEYLVSRPVVSPLSMAGRGTRGFWALSKKDGSIVFVKDTYRAINRDAAREGDTLETLLAKGVQNVPKLHAHGDVPDGNHGFQHTWTQHYVEKYYCGGNSPIVQYVHYRLVSKTVGLSLAHAPNTSRELLTSTQHAFQGPFRFNDRLCPNKLIFCALVTALYDAYTLCRLMHRDISVGNIIIDRVSKKGVLIDWEMAYKVDRDTGPRTPYRSGTWQFMAHELLRRPKTLHLPYHDIESFFWVVFYATALWFAPKMDKESVIDLIHDLFDYHRFNRREGVSTGGATKKVALQSDERVDDMYLPPTSILYTWLKKFRVLCFRLDTDVFDRRSVEETFKIFNEAWKTILEDESFTTENRFKRKKLTIDDRKPDAIPIATRQSGSFPPNADNIRSAISLPTHPFLEMDNLPRIEYPSTAPVLNTSLKRQHEPDEFELRYQDSGKRRELSNDDVEGPSGSYAQLQALIKNRLEHSATDDRGQEAPTNDSGGGSSRPKTRRTNGKGKGKGKARAP</sequence>
<evidence type="ECO:0000313" key="4">
    <source>
        <dbReference type="Proteomes" id="UP001212997"/>
    </source>
</evidence>
<feature type="domain" description="Protein kinase" evidence="2">
    <location>
        <begin position="354"/>
        <end position="686"/>
    </location>
</feature>